<name>A0A3P7JIP7_STRVU</name>
<dbReference type="Proteomes" id="UP000270094">
    <property type="component" value="Unassembled WGS sequence"/>
</dbReference>
<dbReference type="OrthoDB" id="5874910at2759"/>
<evidence type="ECO:0000313" key="2">
    <source>
        <dbReference type="Proteomes" id="UP000270094"/>
    </source>
</evidence>
<dbReference type="InterPro" id="IPR035940">
    <property type="entry name" value="CAP_sf"/>
</dbReference>
<dbReference type="Gene3D" id="3.40.33.10">
    <property type="entry name" value="CAP"/>
    <property type="match status" value="1"/>
</dbReference>
<keyword evidence="2" id="KW-1185">Reference proteome</keyword>
<evidence type="ECO:0008006" key="3">
    <source>
        <dbReference type="Google" id="ProtNLM"/>
    </source>
</evidence>
<dbReference type="AlphaFoldDB" id="A0A3P7JIP7"/>
<dbReference type="EMBL" id="UYYB01101298">
    <property type="protein sequence ID" value="VDM78204.1"/>
    <property type="molecule type" value="Genomic_DNA"/>
</dbReference>
<reference evidence="1 2" key="1">
    <citation type="submission" date="2018-11" db="EMBL/GenBank/DDBJ databases">
        <authorList>
            <consortium name="Pathogen Informatics"/>
        </authorList>
    </citation>
    <scope>NUCLEOTIDE SEQUENCE [LARGE SCALE GENOMIC DNA]</scope>
</reference>
<accession>A0A3P7JIP7</accession>
<evidence type="ECO:0000313" key="1">
    <source>
        <dbReference type="EMBL" id="VDM78204.1"/>
    </source>
</evidence>
<proteinExistence type="predicted"/>
<organism evidence="1 2">
    <name type="scientific">Strongylus vulgaris</name>
    <name type="common">Blood worm</name>
    <dbReference type="NCBI Taxonomy" id="40348"/>
    <lineage>
        <taxon>Eukaryota</taxon>
        <taxon>Metazoa</taxon>
        <taxon>Ecdysozoa</taxon>
        <taxon>Nematoda</taxon>
        <taxon>Chromadorea</taxon>
        <taxon>Rhabditida</taxon>
        <taxon>Rhabditina</taxon>
        <taxon>Rhabditomorpha</taxon>
        <taxon>Strongyloidea</taxon>
        <taxon>Strongylidae</taxon>
        <taxon>Strongylus</taxon>
    </lineage>
</organism>
<protein>
    <recommendedName>
        <fullName evidence="3">SCP domain-containing protein</fullName>
    </recommendedName>
</protein>
<dbReference type="SUPFAM" id="SSF55797">
    <property type="entry name" value="PR-1-like"/>
    <property type="match status" value="1"/>
</dbReference>
<gene>
    <name evidence="1" type="ORF">SVUK_LOCUS13202</name>
</gene>
<sequence length="103" mass="11765">MSLEEEAQRYANTCPRSRSAIFTRPNSGENFAMITSSTSALDAAVRVYSKEKNYPLNIAKDGFQAVRSWWSIIFRNGMNRRVVYTEFLERKPMSPSNMTQVCG</sequence>